<accession>A0AA86T5P8</accession>
<feature type="transmembrane region" description="Helical" evidence="15">
    <location>
        <begin position="214"/>
        <end position="234"/>
    </location>
</feature>
<dbReference type="FunFam" id="2.60.120.10:FF:000074">
    <property type="entry name" value="Potassium channel KAT2"/>
    <property type="match status" value="1"/>
</dbReference>
<feature type="repeat" description="ANK" evidence="14">
    <location>
        <begin position="710"/>
        <end position="742"/>
    </location>
</feature>
<keyword evidence="6 15" id="KW-0812">Transmembrane</keyword>
<evidence type="ECO:0000256" key="10">
    <source>
        <dbReference type="ARBA" id="ARBA00022989"/>
    </source>
</evidence>
<dbReference type="Gene3D" id="2.60.120.10">
    <property type="entry name" value="Jelly Rolls"/>
    <property type="match status" value="1"/>
</dbReference>
<evidence type="ECO:0000256" key="14">
    <source>
        <dbReference type="PROSITE-ProRule" id="PRU00023"/>
    </source>
</evidence>
<feature type="transmembrane region" description="Helical" evidence="15">
    <location>
        <begin position="156"/>
        <end position="177"/>
    </location>
</feature>
<dbReference type="InterPro" id="IPR036770">
    <property type="entry name" value="Ankyrin_rpt-contain_sf"/>
</dbReference>
<dbReference type="Pfam" id="PF12796">
    <property type="entry name" value="Ank_2"/>
    <property type="match status" value="1"/>
</dbReference>
<gene>
    <name evidence="18" type="ORF">AYBTSS11_LOCUS19909</name>
</gene>
<dbReference type="Pfam" id="PF13637">
    <property type="entry name" value="Ank_4"/>
    <property type="match status" value="1"/>
</dbReference>
<comment type="subunit">
    <text evidence="15">The potassium channel is composed of a homo- or heterotetrameric complex of pore-forming subunits.</text>
</comment>
<feature type="transmembrane region" description="Helical" evidence="15">
    <location>
        <begin position="306"/>
        <end position="324"/>
    </location>
</feature>
<keyword evidence="12 15" id="KW-0472">Membrane</keyword>
<dbReference type="PRINTS" id="PR01463">
    <property type="entry name" value="EAGCHANLFMLY"/>
</dbReference>
<dbReference type="EMBL" id="OY731403">
    <property type="protein sequence ID" value="CAJ1963686.1"/>
    <property type="molecule type" value="Genomic_DNA"/>
</dbReference>
<evidence type="ECO:0000256" key="11">
    <source>
        <dbReference type="ARBA" id="ARBA00023065"/>
    </source>
</evidence>
<dbReference type="PANTHER" id="PTHR45743:SF21">
    <property type="entry name" value="POTASSIUM CHANNEL AKT2_3"/>
    <property type="match status" value="1"/>
</dbReference>
<dbReference type="SUPFAM" id="SSF81324">
    <property type="entry name" value="Voltage-gated potassium channels"/>
    <property type="match status" value="1"/>
</dbReference>
<comment type="caution">
    <text evidence="15">Lacks conserved residue(s) required for the propagation of feature annotation.</text>
</comment>
<dbReference type="InterPro" id="IPR002110">
    <property type="entry name" value="Ankyrin_rpt"/>
</dbReference>
<dbReference type="PANTHER" id="PTHR45743">
    <property type="entry name" value="POTASSIUM CHANNEL AKT1"/>
    <property type="match status" value="1"/>
</dbReference>
<keyword evidence="14" id="KW-0040">ANK repeat</keyword>
<dbReference type="Pfam" id="PF00520">
    <property type="entry name" value="Ion_trans"/>
    <property type="match status" value="1"/>
</dbReference>
<dbReference type="PROSITE" id="PS51490">
    <property type="entry name" value="KHA"/>
    <property type="match status" value="1"/>
</dbReference>
<dbReference type="Gene3D" id="1.25.40.20">
    <property type="entry name" value="Ankyrin repeat-containing domain"/>
    <property type="match status" value="1"/>
</dbReference>
<comment type="function">
    <text evidence="15">Potassium channel.</text>
</comment>
<evidence type="ECO:0000256" key="13">
    <source>
        <dbReference type="ARBA" id="ARBA00023303"/>
    </source>
</evidence>
<keyword evidence="11 15" id="KW-0406">Ion transport</keyword>
<feature type="transmembrane region" description="Helical" evidence="15">
    <location>
        <begin position="189"/>
        <end position="208"/>
    </location>
</feature>
<evidence type="ECO:0000256" key="2">
    <source>
        <dbReference type="ARBA" id="ARBA00004413"/>
    </source>
</evidence>
<keyword evidence="9 15" id="KW-0630">Potassium</keyword>
<feature type="transmembrane region" description="Helical" evidence="15">
    <location>
        <begin position="115"/>
        <end position="136"/>
    </location>
</feature>
<dbReference type="CDD" id="cd00038">
    <property type="entry name" value="CAP_ED"/>
    <property type="match status" value="1"/>
</dbReference>
<proteinExistence type="inferred from homology"/>
<dbReference type="InterPro" id="IPR045319">
    <property type="entry name" value="KAT/AKT"/>
</dbReference>
<dbReference type="SMART" id="SM00248">
    <property type="entry name" value="ANK"/>
    <property type="match status" value="4"/>
</dbReference>
<dbReference type="AlphaFoldDB" id="A0AA86T5P8"/>
<keyword evidence="8 15" id="KW-0851">Voltage-gated channel</keyword>
<protein>
    <recommendedName>
        <fullName evidence="15">Potassium channel</fullName>
    </recommendedName>
</protein>
<evidence type="ECO:0000256" key="12">
    <source>
        <dbReference type="ARBA" id="ARBA00023136"/>
    </source>
</evidence>
<feature type="repeat" description="ANK" evidence="14">
    <location>
        <begin position="613"/>
        <end position="645"/>
    </location>
</feature>
<evidence type="ECO:0000256" key="15">
    <source>
        <dbReference type="RuleBase" id="RU369015"/>
    </source>
</evidence>
<evidence type="ECO:0000259" key="16">
    <source>
        <dbReference type="PROSITE" id="PS50042"/>
    </source>
</evidence>
<keyword evidence="7 15" id="KW-0631">Potassium channel</keyword>
<dbReference type="SUPFAM" id="SSF51206">
    <property type="entry name" value="cAMP-binding domain-like"/>
    <property type="match status" value="1"/>
</dbReference>
<feature type="transmembrane region" description="Helical" evidence="15">
    <location>
        <begin position="255"/>
        <end position="280"/>
    </location>
</feature>
<keyword evidence="4 15" id="KW-0813">Transport</keyword>
<dbReference type="PROSITE" id="PS50297">
    <property type="entry name" value="ANK_REP_REGION"/>
    <property type="match status" value="2"/>
</dbReference>
<keyword evidence="19" id="KW-1185">Reference proteome</keyword>
<dbReference type="SMART" id="SM00100">
    <property type="entry name" value="cNMP"/>
    <property type="match status" value="1"/>
</dbReference>
<evidence type="ECO:0000256" key="5">
    <source>
        <dbReference type="ARBA" id="ARBA00022538"/>
    </source>
</evidence>
<dbReference type="InterPro" id="IPR021789">
    <property type="entry name" value="KHA_dom"/>
</dbReference>
<dbReference type="InterPro" id="IPR014710">
    <property type="entry name" value="RmlC-like_jellyroll"/>
</dbReference>
<dbReference type="Gene3D" id="1.10.287.70">
    <property type="match status" value="1"/>
</dbReference>
<evidence type="ECO:0000259" key="17">
    <source>
        <dbReference type="PROSITE" id="PS51490"/>
    </source>
</evidence>
<dbReference type="Pfam" id="PF00027">
    <property type="entry name" value="cNMP_binding"/>
    <property type="match status" value="1"/>
</dbReference>
<evidence type="ECO:0000256" key="3">
    <source>
        <dbReference type="ARBA" id="ARBA00007929"/>
    </source>
</evidence>
<dbReference type="SUPFAM" id="SSF48403">
    <property type="entry name" value="Ankyrin repeat"/>
    <property type="match status" value="1"/>
</dbReference>
<evidence type="ECO:0000313" key="18">
    <source>
        <dbReference type="EMBL" id="CAJ1963686.1"/>
    </source>
</evidence>
<keyword evidence="13 15" id="KW-0407">Ion channel</keyword>
<feature type="transmembrane region" description="Helical" evidence="15">
    <location>
        <begin position="336"/>
        <end position="354"/>
    </location>
</feature>
<evidence type="ECO:0000256" key="8">
    <source>
        <dbReference type="ARBA" id="ARBA00022882"/>
    </source>
</evidence>
<keyword evidence="10 15" id="KW-1133">Transmembrane helix</keyword>
<dbReference type="Gramene" id="rna-AYBTSS11_LOCUS19909">
    <property type="protein sequence ID" value="CAJ1963686.1"/>
    <property type="gene ID" value="gene-AYBTSS11_LOCUS19909"/>
</dbReference>
<dbReference type="PROSITE" id="PS50088">
    <property type="entry name" value="ANK_REPEAT"/>
    <property type="match status" value="2"/>
</dbReference>
<comment type="domain">
    <text evidence="15">The KHA domain (rich in hydrophobic and acidic residues) present in the C-terminal part is likely to be important for tetramerization.</text>
</comment>
<dbReference type="Proteomes" id="UP001189624">
    <property type="component" value="Chromosome 6"/>
</dbReference>
<comment type="similarity">
    <text evidence="3 15">Belongs to the potassium channel family. Plant (TC 1.A.1.4) subfamily.</text>
</comment>
<name>A0AA86T5P8_9FABA</name>
<dbReference type="InterPro" id="IPR018490">
    <property type="entry name" value="cNMP-bd_dom_sf"/>
</dbReference>
<dbReference type="GO" id="GO:0005249">
    <property type="term" value="F:voltage-gated potassium channel activity"/>
    <property type="evidence" value="ECO:0007669"/>
    <property type="project" value="UniProtKB-UniRule"/>
</dbReference>
<dbReference type="InterPro" id="IPR000595">
    <property type="entry name" value="cNMP-bd_dom"/>
</dbReference>
<organism evidence="18 19">
    <name type="scientific">Sphenostylis stenocarpa</name>
    <dbReference type="NCBI Taxonomy" id="92480"/>
    <lineage>
        <taxon>Eukaryota</taxon>
        <taxon>Viridiplantae</taxon>
        <taxon>Streptophyta</taxon>
        <taxon>Embryophyta</taxon>
        <taxon>Tracheophyta</taxon>
        <taxon>Spermatophyta</taxon>
        <taxon>Magnoliopsida</taxon>
        <taxon>eudicotyledons</taxon>
        <taxon>Gunneridae</taxon>
        <taxon>Pentapetalae</taxon>
        <taxon>rosids</taxon>
        <taxon>fabids</taxon>
        <taxon>Fabales</taxon>
        <taxon>Fabaceae</taxon>
        <taxon>Papilionoideae</taxon>
        <taxon>50 kb inversion clade</taxon>
        <taxon>NPAAA clade</taxon>
        <taxon>indigoferoid/millettioid clade</taxon>
        <taxon>Phaseoleae</taxon>
        <taxon>Sphenostylis</taxon>
    </lineage>
</organism>
<dbReference type="PROSITE" id="PS50042">
    <property type="entry name" value="CNMP_BINDING_3"/>
    <property type="match status" value="1"/>
</dbReference>
<comment type="subcellular location">
    <subcellularLocation>
        <location evidence="2">Cell membrane</location>
        <topology evidence="2">Peripheral membrane protein</topology>
        <orientation evidence="2">Cytoplasmic side</orientation>
    </subcellularLocation>
    <subcellularLocation>
        <location evidence="1 15">Membrane</location>
        <topology evidence="1 15">Multi-pass membrane protein</topology>
    </subcellularLocation>
</comment>
<reference evidence="18" key="1">
    <citation type="submission" date="2023-10" db="EMBL/GenBank/DDBJ databases">
        <authorList>
            <person name="Domelevo Entfellner J.-B."/>
        </authorList>
    </citation>
    <scope>NUCLEOTIDE SEQUENCE</scope>
</reference>
<comment type="domain">
    <text evidence="15">The segment S4 is probably the voltage-sensor and is characterized by a series of positively charged amino acids. The pore-forming region H5 is enclosed by the transmembrane segments S5 and S6 in the Shaker-type (1P/6TM) and contains the GYGD signature motif which seems to be involved in potassium selectivity.</text>
</comment>
<dbReference type="InterPro" id="IPR003938">
    <property type="entry name" value="K_chnl_volt-dep_EAG/ELK/ERG"/>
</dbReference>
<evidence type="ECO:0000256" key="4">
    <source>
        <dbReference type="ARBA" id="ARBA00022448"/>
    </source>
</evidence>
<dbReference type="FunFam" id="1.10.287.70:FF:000123">
    <property type="entry name" value="Potassium channel KAT3"/>
    <property type="match status" value="1"/>
</dbReference>
<dbReference type="Pfam" id="PF11834">
    <property type="entry name" value="KHA"/>
    <property type="match status" value="1"/>
</dbReference>
<dbReference type="InterPro" id="IPR005821">
    <property type="entry name" value="Ion_trans_dom"/>
</dbReference>
<feature type="domain" description="Cyclic nucleotide-binding" evidence="16">
    <location>
        <begin position="438"/>
        <end position="557"/>
    </location>
</feature>
<evidence type="ECO:0000256" key="1">
    <source>
        <dbReference type="ARBA" id="ARBA00004141"/>
    </source>
</evidence>
<evidence type="ECO:0000313" key="19">
    <source>
        <dbReference type="Proteomes" id="UP001189624"/>
    </source>
</evidence>
<dbReference type="GO" id="GO:0005886">
    <property type="term" value="C:plasma membrane"/>
    <property type="evidence" value="ECO:0007669"/>
    <property type="project" value="UniProtKB-SubCell"/>
</dbReference>
<feature type="domain" description="KHA" evidence="17">
    <location>
        <begin position="796"/>
        <end position="885"/>
    </location>
</feature>
<evidence type="ECO:0000256" key="9">
    <source>
        <dbReference type="ARBA" id="ARBA00022958"/>
    </source>
</evidence>
<sequence length="917" mass="104739">MGYILALFRNPSISCLTVELRMEGNFSSYNPQLASSLKNSCSKQEHDHSGEDHHLKEDYMSPSFNLRNISKLILPPLGVSSQNLVNSKGWIISPMDSRYRHNYLNTKITIWKNPVCFSMCWESFMVLLVAYSAWVYPFEVAFMHKSSNMKLYIVDTVVDLFFGIDIVLTFFVAYIDRATHLLVRDKKKIVVRYLSTWFVMDLASTIPYEALGYLFTGKHKVGLPYFLLGLLRFWRLRRVKQYFTRLEKDIRFNYFWVRCAKLLSVTLFSIHCAGCLYYMLADRYPHQGKTWIGAVNPNFRETSLRIRYISAMYWSITTMTTVGYGDLHAVNTMEMIFIIFYMLFNLGLTAYLIGNMTNLVVEGTRRTMEFRNSIEAASNFVCRNRLPPRLKEQILAYMCLRFKAESLNQHQLIEQLPKSICKSICQHLFFATVKKVYLFKDVSKEIILSLVAKMKAEYIPPREDVIMQNEAPDDLYIIVSGEVEIIDSVMEKERILGTLHTGDMFGEVGALCCRPQSFTYRTKTLTQLLRLKTNTLLEAMQIKREDNIQILKNFLQHFKQLKDLSIKDLVAENAEEEDPNMAVNLLTVANTGNAAFLEELLRAGLDPDIGDSEGKTPLHIAASNGYEECVKVLLKHSCNIHIRDKNGNTALWDAIASKHYSIFRLLFQLAALSDHNTAGDLLSTAAKKNELTVMKDLLKHGLKVDSKDHLDATAIQIAMAENHVEMVQFLVMNGADVSDVHKHDFGSSTLTEMLHNCEIGHRINVIECMPDEAVIKEKHQEEEHIGGRYNGPKIARVSIYRGHPSVRREKGIMQAGKLIRMPDSLQELKTIAGEKFGFDANDAMLTNEEGAEIDSVDVIRDNDKLALLRFPFPSIIGDSDQTLRVHNYLYLHPSETQSSLLFLLLIPPTIIHGAVQC</sequence>
<evidence type="ECO:0000256" key="6">
    <source>
        <dbReference type="ARBA" id="ARBA00022692"/>
    </source>
</evidence>
<evidence type="ECO:0000256" key="7">
    <source>
        <dbReference type="ARBA" id="ARBA00022826"/>
    </source>
</evidence>
<dbReference type="PRINTS" id="PR01415">
    <property type="entry name" value="ANKYRIN"/>
</dbReference>
<dbReference type="GO" id="GO:0034702">
    <property type="term" value="C:monoatomic ion channel complex"/>
    <property type="evidence" value="ECO:0007669"/>
    <property type="project" value="UniProtKB-KW"/>
</dbReference>
<keyword evidence="5 15" id="KW-0633">Potassium transport</keyword>